<accession>A0A1I1SF44</accession>
<evidence type="ECO:0000313" key="11">
    <source>
        <dbReference type="Proteomes" id="UP000199263"/>
    </source>
</evidence>
<comment type="subcellular location">
    <subcellularLocation>
        <location evidence="1">Cell membrane</location>
        <topology evidence="1">Single-pass membrane protein</topology>
    </subcellularLocation>
</comment>
<evidence type="ECO:0000259" key="9">
    <source>
        <dbReference type="PROSITE" id="PS51123"/>
    </source>
</evidence>
<dbReference type="InterPro" id="IPR006665">
    <property type="entry name" value="OmpA-like"/>
</dbReference>
<dbReference type="STRING" id="119641.SAMN05421842_1519"/>
<sequence length="243" mass="27226">MKKKKQQPENSERWLLTYSDLITLLMVLFVILYASSNVDKNKYKQISTSFQQAFSIGGGKNINSSDGEAIENKIVTEESKVVTEEEKLEEVKAQVDKVIEGSELKGNISTSIQERGLIISFTDNVFFNSGDATIKEDYKKKLASISKVLNNIDNYIRVEGHTDSVAINTEKFHSNWQLSSVRAANVVEFLITDGKVEANRLSSVGYGECRPTQSNNTEEGKSANRRVDILILNSKFNKSEKAK</sequence>
<comment type="similarity">
    <text evidence="2">Belongs to the MotB family.</text>
</comment>
<reference evidence="10 11" key="1">
    <citation type="submission" date="2016-10" db="EMBL/GenBank/DDBJ databases">
        <authorList>
            <person name="de Groot N.N."/>
        </authorList>
    </citation>
    <scope>NUCLEOTIDE SEQUENCE [LARGE SCALE GENOMIC DNA]</scope>
    <source>
        <strain evidence="10 11">DSM 12992</strain>
    </source>
</reference>
<organism evidence="10 11">
    <name type="scientific">Clostridium uliginosum</name>
    <dbReference type="NCBI Taxonomy" id="119641"/>
    <lineage>
        <taxon>Bacteria</taxon>
        <taxon>Bacillati</taxon>
        <taxon>Bacillota</taxon>
        <taxon>Clostridia</taxon>
        <taxon>Eubacteriales</taxon>
        <taxon>Clostridiaceae</taxon>
        <taxon>Clostridium</taxon>
    </lineage>
</organism>
<dbReference type="SUPFAM" id="SSF103088">
    <property type="entry name" value="OmpA-like"/>
    <property type="match status" value="1"/>
</dbReference>
<dbReference type="CDD" id="cd07185">
    <property type="entry name" value="OmpA_C-like"/>
    <property type="match status" value="1"/>
</dbReference>
<keyword evidence="4 8" id="KW-0812">Transmembrane</keyword>
<dbReference type="Proteomes" id="UP000199263">
    <property type="component" value="Unassembled WGS sequence"/>
</dbReference>
<dbReference type="OrthoDB" id="9815217at2"/>
<dbReference type="PROSITE" id="PS51123">
    <property type="entry name" value="OMPA_2"/>
    <property type="match status" value="1"/>
</dbReference>
<dbReference type="GO" id="GO:0005886">
    <property type="term" value="C:plasma membrane"/>
    <property type="evidence" value="ECO:0007669"/>
    <property type="project" value="UniProtKB-SubCell"/>
</dbReference>
<evidence type="ECO:0000256" key="2">
    <source>
        <dbReference type="ARBA" id="ARBA00008914"/>
    </source>
</evidence>
<keyword evidence="6 7" id="KW-0472">Membrane</keyword>
<protein>
    <submittedName>
        <fullName evidence="10">Chemotaxis protein MotB</fullName>
    </submittedName>
</protein>
<name>A0A1I1SF44_9CLOT</name>
<dbReference type="InterPro" id="IPR025713">
    <property type="entry name" value="MotB-like_N_dom"/>
</dbReference>
<dbReference type="AlphaFoldDB" id="A0A1I1SF44"/>
<dbReference type="PANTHER" id="PTHR30329:SF21">
    <property type="entry name" value="LIPOPROTEIN YIAD-RELATED"/>
    <property type="match status" value="1"/>
</dbReference>
<proteinExistence type="inferred from homology"/>
<dbReference type="Pfam" id="PF13677">
    <property type="entry name" value="MotB_plug"/>
    <property type="match status" value="1"/>
</dbReference>
<dbReference type="InterPro" id="IPR050330">
    <property type="entry name" value="Bact_OuterMem_StrucFunc"/>
</dbReference>
<evidence type="ECO:0000256" key="3">
    <source>
        <dbReference type="ARBA" id="ARBA00022475"/>
    </source>
</evidence>
<dbReference type="Gene3D" id="3.30.1330.60">
    <property type="entry name" value="OmpA-like domain"/>
    <property type="match status" value="1"/>
</dbReference>
<keyword evidence="11" id="KW-1185">Reference proteome</keyword>
<keyword evidence="5 8" id="KW-1133">Transmembrane helix</keyword>
<feature type="transmembrane region" description="Helical" evidence="8">
    <location>
        <begin position="15"/>
        <end position="34"/>
    </location>
</feature>
<evidence type="ECO:0000256" key="1">
    <source>
        <dbReference type="ARBA" id="ARBA00004162"/>
    </source>
</evidence>
<gene>
    <name evidence="10" type="ORF">SAMN05421842_1519</name>
</gene>
<dbReference type="PANTHER" id="PTHR30329">
    <property type="entry name" value="STATOR ELEMENT OF FLAGELLAR MOTOR COMPLEX"/>
    <property type="match status" value="1"/>
</dbReference>
<dbReference type="InterPro" id="IPR036737">
    <property type="entry name" value="OmpA-like_sf"/>
</dbReference>
<evidence type="ECO:0000256" key="5">
    <source>
        <dbReference type="ARBA" id="ARBA00022989"/>
    </source>
</evidence>
<evidence type="ECO:0000313" key="10">
    <source>
        <dbReference type="EMBL" id="SFD45105.1"/>
    </source>
</evidence>
<evidence type="ECO:0000256" key="4">
    <source>
        <dbReference type="ARBA" id="ARBA00022692"/>
    </source>
</evidence>
<dbReference type="RefSeq" id="WP_090094450.1">
    <property type="nucleotide sequence ID" value="NZ_FOMG01000051.1"/>
</dbReference>
<dbReference type="EMBL" id="FOMG01000051">
    <property type="protein sequence ID" value="SFD45105.1"/>
    <property type="molecule type" value="Genomic_DNA"/>
</dbReference>
<evidence type="ECO:0000256" key="6">
    <source>
        <dbReference type="ARBA" id="ARBA00023136"/>
    </source>
</evidence>
<evidence type="ECO:0000256" key="7">
    <source>
        <dbReference type="PROSITE-ProRule" id="PRU00473"/>
    </source>
</evidence>
<evidence type="ECO:0000256" key="8">
    <source>
        <dbReference type="SAM" id="Phobius"/>
    </source>
</evidence>
<keyword evidence="3" id="KW-1003">Cell membrane</keyword>
<feature type="domain" description="OmpA-like" evidence="9">
    <location>
        <begin position="114"/>
        <end position="235"/>
    </location>
</feature>
<dbReference type="Pfam" id="PF00691">
    <property type="entry name" value="OmpA"/>
    <property type="match status" value="1"/>
</dbReference>